<feature type="compositionally biased region" description="Low complexity" evidence="1">
    <location>
        <begin position="1538"/>
        <end position="1554"/>
    </location>
</feature>
<dbReference type="PANTHER" id="PTHR32305:SF15">
    <property type="entry name" value="PROTEIN RHSA-RELATED"/>
    <property type="match status" value="1"/>
</dbReference>
<dbReference type="PANTHER" id="PTHR32305">
    <property type="match status" value="1"/>
</dbReference>
<feature type="region of interest" description="Disordered" evidence="1">
    <location>
        <begin position="465"/>
        <end position="487"/>
    </location>
</feature>
<keyword evidence="2" id="KW-1133">Transmembrane helix</keyword>
<keyword evidence="3" id="KW-0378">Hydrolase</keyword>
<dbReference type="Gene3D" id="2.180.10.10">
    <property type="entry name" value="RHS repeat-associated core"/>
    <property type="match status" value="2"/>
</dbReference>
<evidence type="ECO:0000256" key="1">
    <source>
        <dbReference type="SAM" id="MobiDB-lite"/>
    </source>
</evidence>
<name>A0A5E4VX18_9BURK</name>
<gene>
    <name evidence="3" type="primary">wapA_1</name>
    <name evidence="3" type="ORF">PCO31010_02903</name>
</gene>
<organism evidence="3 4">
    <name type="scientific">Pandoraea commovens</name>
    <dbReference type="NCBI Taxonomy" id="2508289"/>
    <lineage>
        <taxon>Bacteria</taxon>
        <taxon>Pseudomonadati</taxon>
        <taxon>Pseudomonadota</taxon>
        <taxon>Betaproteobacteria</taxon>
        <taxon>Burkholderiales</taxon>
        <taxon>Burkholderiaceae</taxon>
        <taxon>Pandoraea</taxon>
    </lineage>
</organism>
<dbReference type="OrthoDB" id="8553452at2"/>
<evidence type="ECO:0000313" key="4">
    <source>
        <dbReference type="Proteomes" id="UP000343335"/>
    </source>
</evidence>
<feature type="compositionally biased region" description="Low complexity" evidence="1">
    <location>
        <begin position="1635"/>
        <end position="1647"/>
    </location>
</feature>
<keyword evidence="2" id="KW-0812">Transmembrane</keyword>
<feature type="transmembrane region" description="Helical" evidence="2">
    <location>
        <begin position="1372"/>
        <end position="1393"/>
    </location>
</feature>
<evidence type="ECO:0000256" key="2">
    <source>
        <dbReference type="SAM" id="Phobius"/>
    </source>
</evidence>
<evidence type="ECO:0000313" key="3">
    <source>
        <dbReference type="EMBL" id="VVE16069.1"/>
    </source>
</evidence>
<feature type="region of interest" description="Disordered" evidence="1">
    <location>
        <begin position="1528"/>
        <end position="1582"/>
    </location>
</feature>
<feature type="region of interest" description="Disordered" evidence="1">
    <location>
        <begin position="1591"/>
        <end position="1610"/>
    </location>
</feature>
<feature type="compositionally biased region" description="Low complexity" evidence="1">
    <location>
        <begin position="1562"/>
        <end position="1581"/>
    </location>
</feature>
<accession>A0A5E4VX18</accession>
<dbReference type="RefSeq" id="WP_150664843.1">
    <property type="nucleotide sequence ID" value="NZ_CABPSA010000004.1"/>
</dbReference>
<dbReference type="InterPro" id="IPR050708">
    <property type="entry name" value="T6SS_VgrG/RHS"/>
</dbReference>
<reference evidence="3 4" key="1">
    <citation type="submission" date="2019-08" db="EMBL/GenBank/DDBJ databases">
        <authorList>
            <person name="Peeters C."/>
        </authorList>
    </citation>
    <scope>NUCLEOTIDE SEQUENCE [LARGE SCALE GENOMIC DNA]</scope>
    <source>
        <strain evidence="3 4">LMG 31010</strain>
    </source>
</reference>
<sequence length="1668" mass="180945">MDEPVRERSQADHNALYSGAQSFLSFLEKGVDPRTGVYTVRVALPPISMNALAGPELKLSLGFDPLQNVDVGLGRGWSWGFSQLQPAAKRLRLSDGETHLAIMTDASITLPDQKLPTAIIEKHATRVVVTYRSGQREILEPFRPSDPLTPWVPVEIVSPHGRSVYLTWQAFEGEPALATMRDQDRGELLRVTRTGLAVSITVAGPIPVVYEMTLSGDLVSSIRLPLPGQPRWVFNYERLTDADLAFLTEVRSPTGSVERMAYRTDGHRFPSRSNEAPGTPPSHLPYVVRHVIDPGADQPSRVTTYTFSTNNFLGYGAGVDWEDASDGLYKVRTDYRYWSTESQIDESVEPPRVLGTVYREFNRFHLLMEERREEDGCEQTTLNIYHDVTGAPYDEQPAIAQLPKVEIVRWRRDGVARDEITTHRYDTWGNPIEVVMPDRVTELTEYYDPAGEDGCPPDPVWKTPRSVKSRTMVPGEPTPRAPGMKPTALAPTRVQQFRYASYPSLVSGAADFLAVSEQRQLADGDVFDEVSFAYFNNPTSALLHGRARQRAQTLTGHTTTTDYTYAKANDELVTTRRQHTDFDDTDSTTITHTSIHTGLDTLVQGNDAIVVTQYDVLGRVVEESTTPTSGDTTYTATLRHVYTLMGETGGVVSQQTTRDSGIVDTAYFDGTGLTVRTTRSDPDIAGGDVLEVMRYEFDTRGRKIQSTTTDRIEGEPLVTTMHFAYDGWGRCCAVTRPDGVIEHDEWNAVTQTETSWLEGGEERSGVTARTYNRFAEIEKETRTDTSRSLVSQWTFAYDGLGRRVSALDSSRRETTYTYDFADRTSHVDLGDGDTFDYAYAPHSLDNSATQVCVNGTEVGARTFDGQMRVTDQTVGGRTTSWSFQLGRRHPTEQTNAAGQKLTFTLNPSLTEVPRQRVAGAVQTDYEHDPNTGLLVGASLAGATYGCERYATGFPHIETWTDEAGERQSTYEWTSLGLPASCEDAAGNIHCYRYNASTGQLMEYTCGDVVVEYLWNPLGRLCKQTVRQAGTLRLTTTLGYDDFGRETSRETIAPGRTALVLTQGYNDLDLLVNRTRTEGGTLRLREGMAYDRRDRLEAYYTEGPESAPDPHDPSQRISVQQWKHDAFDNVAEILTWHYGVSTPAEVTFHFDNDDDPTQLTAFERRGYGAADGRFTLGYDAAGRVTDDGLGNTYTYNEQDQMMSAQRSGQAPTEYGYNPLDEQSVVAQAGQPTRRRIFRRNRLAVEVQGTLTRSYLDGTGGTLDSAGQLLAYATDTKSSVMEVHSGSDATRGIVYSPSGYRRADVPDGVPGQDGEIVDPATQGLWLGNARLYSPVLCRFLVPDTDVPFDGGGVNAYARLDPLNSIDPSGHIPSWLGGIITALTAVIGIVATIYSAGLLTPLTSAMVTTTAGATAGAGAVATGTSAAVGVGVPAATAATSSASLATTISANFAALGTVSQMSLISTTSVNAAIFGLGTGSAAAAADGSDDLSAQLGLAATVLGAFDIIAGFGFAFANARVAARAANLAEDGTRGTLTGNDSVLSRPASRSRSSTPTGNAGGSGASGSRSTSGSPPPIRSLSRLSRISEESEWSISSLSSGPRSPSPPPVPNVNAFMLTQMAGHTAAVVARSQSGSRATSPTSNGGSPTSSVRSRASDLPRVIQVHYKRDRN</sequence>
<dbReference type="GO" id="GO:0016787">
    <property type="term" value="F:hydrolase activity"/>
    <property type="evidence" value="ECO:0007669"/>
    <property type="project" value="UniProtKB-KW"/>
</dbReference>
<feature type="region of interest" description="Disordered" evidence="1">
    <location>
        <begin position="1623"/>
        <end position="1668"/>
    </location>
</feature>
<proteinExistence type="predicted"/>
<keyword evidence="2" id="KW-0472">Membrane</keyword>
<dbReference type="EC" id="3.1.-.-" evidence="3"/>
<protein>
    <submittedName>
        <fullName evidence="3">tRNA3(Ser)-specific nuclease WapA</fullName>
        <ecNumber evidence="3">3.1.-.-</ecNumber>
    </submittedName>
</protein>
<dbReference type="Proteomes" id="UP000343335">
    <property type="component" value="Unassembled WGS sequence"/>
</dbReference>
<dbReference type="EMBL" id="CABPSA010000004">
    <property type="protein sequence ID" value="VVE16069.1"/>
    <property type="molecule type" value="Genomic_DNA"/>
</dbReference>